<evidence type="ECO:0000256" key="3">
    <source>
        <dbReference type="ARBA" id="ARBA00023002"/>
    </source>
</evidence>
<dbReference type="Pfam" id="PF07731">
    <property type="entry name" value="Cu-oxidase_2"/>
    <property type="match status" value="1"/>
</dbReference>
<dbReference type="EMBL" id="CP031124">
    <property type="protein sequence ID" value="AXF85313.1"/>
    <property type="molecule type" value="Genomic_DNA"/>
</dbReference>
<evidence type="ECO:0000259" key="4">
    <source>
        <dbReference type="Pfam" id="PF07731"/>
    </source>
</evidence>
<reference evidence="7" key="1">
    <citation type="submission" date="2018-07" db="EMBL/GenBank/DDBJ databases">
        <authorList>
            <person name="Kim H."/>
        </authorList>
    </citation>
    <scope>NUCLEOTIDE SEQUENCE [LARGE SCALE GENOMIC DNA]</scope>
    <source>
        <strain evidence="7">F02</strain>
    </source>
</reference>
<dbReference type="Gene3D" id="2.60.40.420">
    <property type="entry name" value="Cupredoxins - blue copper proteins"/>
    <property type="match status" value="3"/>
</dbReference>
<dbReference type="KEGG" id="hyf:DTO96_101043"/>
<gene>
    <name evidence="6" type="primary">mco</name>
    <name evidence="6" type="ORF">DTO96_101043</name>
</gene>
<keyword evidence="7" id="KW-1185">Reference proteome</keyword>
<dbReference type="Pfam" id="PF07732">
    <property type="entry name" value="Cu-oxidase_3"/>
    <property type="match status" value="1"/>
</dbReference>
<keyword evidence="2" id="KW-0479">Metal-binding</keyword>
<evidence type="ECO:0000256" key="2">
    <source>
        <dbReference type="ARBA" id="ARBA00022723"/>
    </source>
</evidence>
<sequence>MDRRQFLSRGVGLLGVAVIPVACAKVGSDHGMPSMQGMKGMGGMADPSALAALDVLPTGLAVPSLPLLINQSTDVNHFKATLTAAPMQHAFIAGKPTTVWAYNGSPTPLLIELIEGMSVEIELINQLPQETTLHWHGLPVPPEEDGGPQEAVPPQGRRTYRFVLPEACAGTYWFHPHPHGTTHEQVFRGLAGAIIVRPKLTSSDALGVLPETHLFVTDLKLNADGSIADNDMNDEMNGREGQFLLVNGAYQPAVSLAQATRVRLWNATNARFLNLQLQDMTGQAAKLVQVGTDGGLLAQAQQAQTVLVSPAERVELCLSSKEAATLNLHALTYSQGKMGMVQPTPARKLLAVQLAASALVLPQRLRDIMPLGAAVRQQRVRLSETMSMAGGMHNMSFYINDKQFDMSRIDFTSKVGEVEEWVIDNTSDMDHPVHIHGGQFQLQRREWIDASRGAPTQYALSLKDTVNLRSGERVVFKMIQRHQGVRMLHCHILEHEDAGMMANVSVV</sequence>
<dbReference type="PANTHER" id="PTHR48267:SF1">
    <property type="entry name" value="BILIRUBIN OXIDASE"/>
    <property type="match status" value="1"/>
</dbReference>
<dbReference type="Proteomes" id="UP000252182">
    <property type="component" value="Chromosome"/>
</dbReference>
<feature type="domain" description="Plastocyanin-like" evidence="5">
    <location>
        <begin position="90"/>
        <end position="199"/>
    </location>
</feature>
<dbReference type="EC" id="1.-.-.-" evidence="6"/>
<dbReference type="InterPro" id="IPR011706">
    <property type="entry name" value="Cu-oxidase_C"/>
</dbReference>
<keyword evidence="3 6" id="KW-0560">Oxidoreductase</keyword>
<dbReference type="GO" id="GO:0016491">
    <property type="term" value="F:oxidoreductase activity"/>
    <property type="evidence" value="ECO:0007669"/>
    <property type="project" value="UniProtKB-KW"/>
</dbReference>
<name>A0A345DAC5_9BURK</name>
<dbReference type="InterPro" id="IPR011707">
    <property type="entry name" value="Cu-oxidase-like_N"/>
</dbReference>
<dbReference type="PROSITE" id="PS00080">
    <property type="entry name" value="MULTICOPPER_OXIDASE2"/>
    <property type="match status" value="1"/>
</dbReference>
<evidence type="ECO:0000259" key="5">
    <source>
        <dbReference type="Pfam" id="PF07732"/>
    </source>
</evidence>
<feature type="domain" description="Plastocyanin-like" evidence="4">
    <location>
        <begin position="386"/>
        <end position="506"/>
    </location>
</feature>
<protein>
    <submittedName>
        <fullName evidence="6">Multicopper oxidase mco</fullName>
        <ecNumber evidence="6">1.-.-.-</ecNumber>
    </submittedName>
</protein>
<dbReference type="RefSeq" id="WP_114562523.1">
    <property type="nucleotide sequence ID" value="NZ_CP031124.1"/>
</dbReference>
<dbReference type="InterPro" id="IPR045087">
    <property type="entry name" value="Cu-oxidase_fam"/>
</dbReference>
<evidence type="ECO:0000313" key="7">
    <source>
        <dbReference type="Proteomes" id="UP000252182"/>
    </source>
</evidence>
<dbReference type="SUPFAM" id="SSF49503">
    <property type="entry name" value="Cupredoxins"/>
    <property type="match status" value="3"/>
</dbReference>
<dbReference type="GO" id="GO:0042597">
    <property type="term" value="C:periplasmic space"/>
    <property type="evidence" value="ECO:0007669"/>
    <property type="project" value="UniProtKB-SubCell"/>
</dbReference>
<organism evidence="6 7">
    <name type="scientific">Ephemeroptericola cinctiostellae</name>
    <dbReference type="NCBI Taxonomy" id="2268024"/>
    <lineage>
        <taxon>Bacteria</taxon>
        <taxon>Pseudomonadati</taxon>
        <taxon>Pseudomonadota</taxon>
        <taxon>Betaproteobacteria</taxon>
        <taxon>Burkholderiales</taxon>
        <taxon>Burkholderiaceae</taxon>
        <taxon>Ephemeroptericola</taxon>
    </lineage>
</organism>
<dbReference type="GO" id="GO:0005507">
    <property type="term" value="F:copper ion binding"/>
    <property type="evidence" value="ECO:0007669"/>
    <property type="project" value="InterPro"/>
</dbReference>
<dbReference type="PANTHER" id="PTHR48267">
    <property type="entry name" value="CUPREDOXIN SUPERFAMILY PROTEIN"/>
    <property type="match status" value="1"/>
</dbReference>
<evidence type="ECO:0000256" key="1">
    <source>
        <dbReference type="ARBA" id="ARBA00004418"/>
    </source>
</evidence>
<accession>A0A345DAC5</accession>
<comment type="subcellular location">
    <subcellularLocation>
        <location evidence="1">Periplasm</location>
    </subcellularLocation>
</comment>
<dbReference type="OrthoDB" id="9757546at2"/>
<dbReference type="InterPro" id="IPR002355">
    <property type="entry name" value="Cu_oxidase_Cu_BS"/>
</dbReference>
<dbReference type="InterPro" id="IPR008972">
    <property type="entry name" value="Cupredoxin"/>
</dbReference>
<dbReference type="AlphaFoldDB" id="A0A345DAC5"/>
<proteinExistence type="predicted"/>
<evidence type="ECO:0000313" key="6">
    <source>
        <dbReference type="EMBL" id="AXF85313.1"/>
    </source>
</evidence>